<feature type="transmembrane region" description="Helical" evidence="6">
    <location>
        <begin position="309"/>
        <end position="328"/>
    </location>
</feature>
<proteinExistence type="inferred from homology"/>
<dbReference type="PANTHER" id="PTHR11654">
    <property type="entry name" value="OLIGOPEPTIDE TRANSPORTER-RELATED"/>
    <property type="match status" value="1"/>
</dbReference>
<keyword evidence="4 6" id="KW-1133">Transmembrane helix</keyword>
<dbReference type="Gene3D" id="1.20.1250.20">
    <property type="entry name" value="MFS general substrate transporter like domains"/>
    <property type="match status" value="1"/>
</dbReference>
<comment type="similarity">
    <text evidence="2">Belongs to the major facilitator superfamily. Proton-dependent oligopeptide transporter (POT/PTR) (TC 2.A.17) family.</text>
</comment>
<feature type="transmembrane region" description="Helical" evidence="6">
    <location>
        <begin position="197"/>
        <end position="214"/>
    </location>
</feature>
<name>A0A151QYB4_CAJCA</name>
<dbReference type="Gramene" id="C.cajan_42722.t">
    <property type="protein sequence ID" value="C.cajan_42722.t.cds1"/>
    <property type="gene ID" value="C.cajan_42722"/>
</dbReference>
<feature type="transmembrane region" description="Helical" evidence="6">
    <location>
        <begin position="111"/>
        <end position="134"/>
    </location>
</feature>
<evidence type="ECO:0000256" key="2">
    <source>
        <dbReference type="ARBA" id="ARBA00005982"/>
    </source>
</evidence>
<dbReference type="GO" id="GO:0016020">
    <property type="term" value="C:membrane"/>
    <property type="evidence" value="ECO:0007669"/>
    <property type="project" value="UniProtKB-SubCell"/>
</dbReference>
<evidence type="ECO:0000256" key="1">
    <source>
        <dbReference type="ARBA" id="ARBA00004141"/>
    </source>
</evidence>
<evidence type="ECO:0000256" key="3">
    <source>
        <dbReference type="ARBA" id="ARBA00022692"/>
    </source>
</evidence>
<sequence>MGYVWYSRELLTVESNLRKIYRICKAAFGKRKSKYPTSPSCYHWKGYKQGHLYERGKGKGLRLLPRVPRLFRWLDKAAIVEVEGEECGDHEVQEKNGNLCMVKEVREVKSLVPMIYLGFTFSAYSLLMATGNTFFVAQASIMKPVITKSNSNDISILFVIKTSVKAVLGSICITIIKTCEFRSSKKSKRKAGTIIRIGLGLVCAVICSLVAWKVEIHRLSINKEGHFKHAGGNTTRALVPQFSLLGMTEGFVDGGLSSLYRDQVAESLGSFEESFSGLFIGSGKLLIIPLVLIIRSWFKETVNTSRLDLYYLFMAILNAVFLLVFAYYSSRYAYKEEFPKEDPPYSEESSANQELAEVTANQISEKGNKDFFIFFLSFTYNRF</sequence>
<evidence type="ECO:0000313" key="8">
    <source>
        <dbReference type="Proteomes" id="UP000075243"/>
    </source>
</evidence>
<evidence type="ECO:0000256" key="4">
    <source>
        <dbReference type="ARBA" id="ARBA00022989"/>
    </source>
</evidence>
<evidence type="ECO:0000256" key="5">
    <source>
        <dbReference type="ARBA" id="ARBA00023136"/>
    </source>
</evidence>
<dbReference type="Pfam" id="PF00854">
    <property type="entry name" value="PTR2"/>
    <property type="match status" value="1"/>
</dbReference>
<dbReference type="Proteomes" id="UP000075243">
    <property type="component" value="Unassembled WGS sequence"/>
</dbReference>
<dbReference type="EMBL" id="KQ484405">
    <property type="protein sequence ID" value="KYP35304.1"/>
    <property type="molecule type" value="Genomic_DNA"/>
</dbReference>
<dbReference type="InterPro" id="IPR036259">
    <property type="entry name" value="MFS_trans_sf"/>
</dbReference>
<evidence type="ECO:0000313" key="7">
    <source>
        <dbReference type="EMBL" id="KYP35304.1"/>
    </source>
</evidence>
<dbReference type="AlphaFoldDB" id="A0A151QYB4"/>
<reference evidence="7" key="1">
    <citation type="journal article" date="2012" name="Nat. Biotechnol.">
        <title>Draft genome sequence of pigeonpea (Cajanus cajan), an orphan legume crop of resource-poor farmers.</title>
        <authorList>
            <person name="Varshney R.K."/>
            <person name="Chen W."/>
            <person name="Li Y."/>
            <person name="Bharti A.K."/>
            <person name="Saxena R.K."/>
            <person name="Schlueter J.A."/>
            <person name="Donoghue M.T."/>
            <person name="Azam S."/>
            <person name="Fan G."/>
            <person name="Whaley A.M."/>
            <person name="Farmer A.D."/>
            <person name="Sheridan J."/>
            <person name="Iwata A."/>
            <person name="Tuteja R."/>
            <person name="Penmetsa R.V."/>
            <person name="Wu W."/>
            <person name="Upadhyaya H.D."/>
            <person name="Yang S.P."/>
            <person name="Shah T."/>
            <person name="Saxena K.B."/>
            <person name="Michael T."/>
            <person name="McCombie W.R."/>
            <person name="Yang B."/>
            <person name="Zhang G."/>
            <person name="Yang H."/>
            <person name="Wang J."/>
            <person name="Spillane C."/>
            <person name="Cook D.R."/>
            <person name="May G.D."/>
            <person name="Xu X."/>
            <person name="Jackson S.A."/>
        </authorList>
    </citation>
    <scope>NUCLEOTIDE SEQUENCE [LARGE SCALE GENOMIC DNA]</scope>
</reference>
<protein>
    <submittedName>
        <fullName evidence="7">Peptide transporter PTR3-A</fullName>
    </submittedName>
</protein>
<organism evidence="7 8">
    <name type="scientific">Cajanus cajan</name>
    <name type="common">Pigeon pea</name>
    <name type="synonym">Cajanus indicus</name>
    <dbReference type="NCBI Taxonomy" id="3821"/>
    <lineage>
        <taxon>Eukaryota</taxon>
        <taxon>Viridiplantae</taxon>
        <taxon>Streptophyta</taxon>
        <taxon>Embryophyta</taxon>
        <taxon>Tracheophyta</taxon>
        <taxon>Spermatophyta</taxon>
        <taxon>Magnoliopsida</taxon>
        <taxon>eudicotyledons</taxon>
        <taxon>Gunneridae</taxon>
        <taxon>Pentapetalae</taxon>
        <taxon>rosids</taxon>
        <taxon>fabids</taxon>
        <taxon>Fabales</taxon>
        <taxon>Fabaceae</taxon>
        <taxon>Papilionoideae</taxon>
        <taxon>50 kb inversion clade</taxon>
        <taxon>NPAAA clade</taxon>
        <taxon>indigoferoid/millettioid clade</taxon>
        <taxon>Phaseoleae</taxon>
        <taxon>Cajanus</taxon>
    </lineage>
</organism>
<keyword evidence="3 6" id="KW-0812">Transmembrane</keyword>
<feature type="transmembrane region" description="Helical" evidence="6">
    <location>
        <begin position="154"/>
        <end position="176"/>
    </location>
</feature>
<keyword evidence="8" id="KW-1185">Reference proteome</keyword>
<accession>A0A151QYB4</accession>
<keyword evidence="5 6" id="KW-0472">Membrane</keyword>
<gene>
    <name evidence="7" type="ORF">KK1_043662</name>
</gene>
<feature type="transmembrane region" description="Helical" evidence="6">
    <location>
        <begin position="275"/>
        <end position="297"/>
    </location>
</feature>
<dbReference type="OMA" id="IMIEERI"/>
<dbReference type="GO" id="GO:0022857">
    <property type="term" value="F:transmembrane transporter activity"/>
    <property type="evidence" value="ECO:0007669"/>
    <property type="project" value="InterPro"/>
</dbReference>
<dbReference type="InterPro" id="IPR000109">
    <property type="entry name" value="POT_fam"/>
</dbReference>
<evidence type="ECO:0000256" key="6">
    <source>
        <dbReference type="SAM" id="Phobius"/>
    </source>
</evidence>
<comment type="subcellular location">
    <subcellularLocation>
        <location evidence="1">Membrane</location>
        <topology evidence="1">Multi-pass membrane protein</topology>
    </subcellularLocation>
</comment>